<comment type="caution">
    <text evidence="3">The sequence shown here is derived from an EMBL/GenBank/DDBJ whole genome shotgun (WGS) entry which is preliminary data.</text>
</comment>
<proteinExistence type="predicted"/>
<dbReference type="AlphaFoldDB" id="A0A2T0H0N7"/>
<dbReference type="InterPro" id="IPR036514">
    <property type="entry name" value="SGNH_hydro_sf"/>
</dbReference>
<keyword evidence="1" id="KW-0812">Transmembrane</keyword>
<dbReference type="GO" id="GO:0004622">
    <property type="term" value="F:phosphatidylcholine lysophospholipase activity"/>
    <property type="evidence" value="ECO:0007669"/>
    <property type="project" value="TreeGrafter"/>
</dbReference>
<name>A0A2T0H0N7_ACTMO</name>
<keyword evidence="1" id="KW-1133">Transmembrane helix</keyword>
<dbReference type="PANTHER" id="PTHR30383">
    <property type="entry name" value="THIOESTERASE 1/PROTEASE 1/LYSOPHOSPHOLIPASE L1"/>
    <property type="match status" value="1"/>
</dbReference>
<dbReference type="Proteomes" id="UP000239352">
    <property type="component" value="Unassembled WGS sequence"/>
</dbReference>
<reference evidence="3 4" key="1">
    <citation type="submission" date="2018-03" db="EMBL/GenBank/DDBJ databases">
        <title>Actinopolyspora mortivallis from Sahara, screening for active biomolecules.</title>
        <authorList>
            <person name="Selama O."/>
            <person name="Wellington E.M.H."/>
            <person name="Hacene H."/>
        </authorList>
    </citation>
    <scope>NUCLEOTIDE SEQUENCE [LARGE SCALE GENOMIC DNA]</scope>
    <source>
        <strain evidence="3 4">M5A</strain>
    </source>
</reference>
<feature type="transmembrane region" description="Helical" evidence="1">
    <location>
        <begin position="6"/>
        <end position="28"/>
    </location>
</feature>
<gene>
    <name evidence="3" type="ORF">CEP50_03705</name>
</gene>
<dbReference type="Gene3D" id="3.40.50.1110">
    <property type="entry name" value="SGNH hydrolase"/>
    <property type="match status" value="1"/>
</dbReference>
<dbReference type="InterPro" id="IPR051532">
    <property type="entry name" value="Ester_Hydrolysis_Enzymes"/>
</dbReference>
<keyword evidence="1" id="KW-0472">Membrane</keyword>
<dbReference type="SUPFAM" id="SSF52266">
    <property type="entry name" value="SGNH hydrolase"/>
    <property type="match status" value="1"/>
</dbReference>
<organism evidence="3 4">
    <name type="scientific">Actinopolyspora mortivallis</name>
    <dbReference type="NCBI Taxonomy" id="33906"/>
    <lineage>
        <taxon>Bacteria</taxon>
        <taxon>Bacillati</taxon>
        <taxon>Actinomycetota</taxon>
        <taxon>Actinomycetes</taxon>
        <taxon>Actinopolysporales</taxon>
        <taxon>Actinopolysporaceae</taxon>
        <taxon>Actinopolyspora</taxon>
    </lineage>
</organism>
<evidence type="ECO:0000259" key="2">
    <source>
        <dbReference type="Pfam" id="PF13472"/>
    </source>
</evidence>
<keyword evidence="4" id="KW-1185">Reference proteome</keyword>
<accession>A0A2T0H0N7</accession>
<dbReference type="Pfam" id="PF13472">
    <property type="entry name" value="Lipase_GDSL_2"/>
    <property type="match status" value="1"/>
</dbReference>
<evidence type="ECO:0000256" key="1">
    <source>
        <dbReference type="SAM" id="Phobius"/>
    </source>
</evidence>
<dbReference type="EMBL" id="PVSR01000002">
    <property type="protein sequence ID" value="PRW64925.1"/>
    <property type="molecule type" value="Genomic_DNA"/>
</dbReference>
<dbReference type="CDD" id="cd01836">
    <property type="entry name" value="FeeA_FeeB_like"/>
    <property type="match status" value="1"/>
</dbReference>
<evidence type="ECO:0000313" key="3">
    <source>
        <dbReference type="EMBL" id="PRW64925.1"/>
    </source>
</evidence>
<dbReference type="STRING" id="1050202.GCA_000384035_00525"/>
<protein>
    <submittedName>
        <fullName evidence="3">GDSL family lipase</fullName>
    </submittedName>
</protein>
<dbReference type="InterPro" id="IPR013830">
    <property type="entry name" value="SGNH_hydro"/>
</dbReference>
<evidence type="ECO:0000313" key="4">
    <source>
        <dbReference type="Proteomes" id="UP000239352"/>
    </source>
</evidence>
<dbReference type="PANTHER" id="PTHR30383:SF5">
    <property type="entry name" value="SGNH HYDROLASE-TYPE ESTERASE DOMAIN-CONTAINING PROTEIN"/>
    <property type="match status" value="1"/>
</dbReference>
<dbReference type="RefSeq" id="WP_106112490.1">
    <property type="nucleotide sequence ID" value="NZ_PVSR01000002.1"/>
</dbReference>
<dbReference type="InParanoid" id="A0A2T0H0N7"/>
<feature type="domain" description="SGNH hydrolase-type esterase" evidence="2">
    <location>
        <begin position="74"/>
        <end position="250"/>
    </location>
</feature>
<sequence>MIAARLLRVAAIGAASVGGLSGALYGLLSGQSRHARRVIGLPTAEPPNADGTYLPTDATGRAHASSEPALDFAVLGDSSAAGLGVELPRELPGVRLAEGLAEELERPVVLRTHAVVGSTSRELARQVETVLREPPRLALVLIGVNDVTTRVPIGTSVRLLEEAVAEMTRAGTAVVVGTCPDLGAIRPIPQPLRSVARRYSLLLAREQRRAVERAGGHAVPLADLLSPEFLTRPVELFGPDRFHPSAAGYEMATELLLPTLCDAIGAWQGAPVPSAPRRSEAVEARRPTRRLVARLNLRWGSRTESGDS</sequence>